<protein>
    <submittedName>
        <fullName evidence="1">Uncharacterized protein</fullName>
    </submittedName>
</protein>
<organism evidence="1 2">
    <name type="scientific">Stenotrophomonas geniculata N1</name>
    <dbReference type="NCBI Taxonomy" id="1167641"/>
    <lineage>
        <taxon>Bacteria</taxon>
        <taxon>Pseudomonadati</taxon>
        <taxon>Pseudomonadota</taxon>
        <taxon>Gammaproteobacteria</taxon>
        <taxon>Lysobacterales</taxon>
        <taxon>Lysobacteraceae</taxon>
        <taxon>Stenotrophomonas</taxon>
    </lineage>
</organism>
<accession>A0A0L8A4X5</accession>
<dbReference type="AlphaFoldDB" id="A0A0L8A4X5"/>
<dbReference type="EMBL" id="AJLO02000047">
    <property type="protein sequence ID" value="KOE97271.1"/>
    <property type="molecule type" value="Genomic_DNA"/>
</dbReference>
<comment type="caution">
    <text evidence="1">The sequence shown here is derived from an EMBL/GenBank/DDBJ whole genome shotgun (WGS) entry which is preliminary data.</text>
</comment>
<evidence type="ECO:0000313" key="2">
    <source>
        <dbReference type="Proteomes" id="UP000036890"/>
    </source>
</evidence>
<dbReference type="RefSeq" id="WP_010480581.1">
    <property type="nucleotide sequence ID" value="NZ_AJLO02000047.1"/>
</dbReference>
<gene>
    <name evidence="1" type="ORF">W7K_21180</name>
</gene>
<dbReference type="Proteomes" id="UP000036890">
    <property type="component" value="Unassembled WGS sequence"/>
</dbReference>
<evidence type="ECO:0000313" key="1">
    <source>
        <dbReference type="EMBL" id="KOE97271.1"/>
    </source>
</evidence>
<dbReference type="OrthoDB" id="7008216at2"/>
<name>A0A0L8A4X5_9GAMM</name>
<reference evidence="1 2" key="1">
    <citation type="journal article" date="2012" name="J. Bacteriol.">
        <title>Genome sequence of a novel nicotine-degrading strain, Pseudomonas geniculata N1.</title>
        <authorList>
            <person name="Tang H."/>
            <person name="Yu H."/>
            <person name="Tai C."/>
            <person name="Huang K."/>
            <person name="Liu Y."/>
            <person name="Wang L."/>
            <person name="Yao Y."/>
            <person name="Wu G."/>
            <person name="Xu P."/>
        </authorList>
    </citation>
    <scope>NUCLEOTIDE SEQUENCE [LARGE SCALE GENOMIC DNA]</scope>
    <source>
        <strain evidence="1 2">N1</strain>
    </source>
</reference>
<proteinExistence type="predicted"/>
<sequence length="189" mass="20745">MSNDNKTLAAALPDIESWSKGYKSGYARAVADLAARQPVGEPVAWKYRAPGVSFWRVSFRKPVNAEWECEPLYAAPPAQAVDLPYSLDADPACIRARVCDVITGTLMVAAQGHKPSPAGHWAQPFWQAARHDAARSLNVTLKLRELVAASKYMRDRVVETRGVKCMDDLDYAIDEAEKALIDSQAVDNG</sequence>